<dbReference type="PANTHER" id="PTHR35709:SF1">
    <property type="entry name" value="PROTEIN PROTON GRADIENT REGULATION 5, CHLOROPLASTIC"/>
    <property type="match status" value="1"/>
</dbReference>
<evidence type="ECO:0008006" key="3">
    <source>
        <dbReference type="Google" id="ProtNLM"/>
    </source>
</evidence>
<name>A0AAW1QHY0_9CHLO</name>
<proteinExistence type="predicted"/>
<dbReference type="GO" id="GO:0009507">
    <property type="term" value="C:chloroplast"/>
    <property type="evidence" value="ECO:0007669"/>
    <property type="project" value="TreeGrafter"/>
</dbReference>
<gene>
    <name evidence="1" type="ORF">WJX74_004718</name>
</gene>
<dbReference type="GO" id="GO:0009773">
    <property type="term" value="P:photosynthetic electron transport in photosystem I"/>
    <property type="evidence" value="ECO:0007669"/>
    <property type="project" value="InterPro"/>
</dbReference>
<dbReference type="PANTHER" id="PTHR35709">
    <property type="entry name" value="PROTEIN PROTON GRADIENT REGULATION 5, CHLOROPLASTIC"/>
    <property type="match status" value="1"/>
</dbReference>
<reference evidence="1 2" key="1">
    <citation type="journal article" date="2024" name="Nat. Commun.">
        <title>Phylogenomics reveals the evolutionary origins of lichenization in chlorophyte algae.</title>
        <authorList>
            <person name="Puginier C."/>
            <person name="Libourel C."/>
            <person name="Otte J."/>
            <person name="Skaloud P."/>
            <person name="Haon M."/>
            <person name="Grisel S."/>
            <person name="Petersen M."/>
            <person name="Berrin J.G."/>
            <person name="Delaux P.M."/>
            <person name="Dal Grande F."/>
            <person name="Keller J."/>
        </authorList>
    </citation>
    <scope>NUCLEOTIDE SEQUENCE [LARGE SCALE GENOMIC DNA]</scope>
    <source>
        <strain evidence="1 2">SAG 2145</strain>
    </source>
</reference>
<evidence type="ECO:0000313" key="1">
    <source>
        <dbReference type="EMBL" id="KAK9820907.1"/>
    </source>
</evidence>
<dbReference type="Proteomes" id="UP001438707">
    <property type="component" value="Unassembled WGS sequence"/>
</dbReference>
<dbReference type="EMBL" id="JALJOS010000042">
    <property type="protein sequence ID" value="KAK9820907.1"/>
    <property type="molecule type" value="Genomic_DNA"/>
</dbReference>
<organism evidence="1 2">
    <name type="scientific">Apatococcus lobatus</name>
    <dbReference type="NCBI Taxonomy" id="904363"/>
    <lineage>
        <taxon>Eukaryota</taxon>
        <taxon>Viridiplantae</taxon>
        <taxon>Chlorophyta</taxon>
        <taxon>core chlorophytes</taxon>
        <taxon>Trebouxiophyceae</taxon>
        <taxon>Chlorellales</taxon>
        <taxon>Chlorellaceae</taxon>
        <taxon>Apatococcus</taxon>
    </lineage>
</organism>
<comment type="caution">
    <text evidence="1">The sequence shown here is derived from an EMBL/GenBank/DDBJ whole genome shotgun (WGS) entry which is preliminary data.</text>
</comment>
<dbReference type="AlphaFoldDB" id="A0AAW1QHY0"/>
<accession>A0AAW1QHY0</accession>
<dbReference type="InterPro" id="IPR037497">
    <property type="entry name" value="PGR5"/>
</dbReference>
<keyword evidence="2" id="KW-1185">Reference proteome</keyword>
<dbReference type="GO" id="GO:0009644">
    <property type="term" value="P:response to high light intensity"/>
    <property type="evidence" value="ECO:0007669"/>
    <property type="project" value="InterPro"/>
</dbReference>
<protein>
    <recommendedName>
        <fullName evidence="3">Proton gradient regulation 5</fullName>
    </recommendedName>
</protein>
<sequence>MSTACCSASYTSRCSPAFAQRQTRLTNTLRLRQPVQAACAAALPSSSSCISNSSLLVPHKSLAHGQRNARCITRMGKTAPDGIFTPIVVVARNVLGQKRFNSIRGQGISLHSQVIKTFCKEIGAEQKQIQGLIRLAKANGGKLGFLS</sequence>
<dbReference type="GO" id="GO:0009055">
    <property type="term" value="F:electron transfer activity"/>
    <property type="evidence" value="ECO:0007669"/>
    <property type="project" value="TreeGrafter"/>
</dbReference>
<evidence type="ECO:0000313" key="2">
    <source>
        <dbReference type="Proteomes" id="UP001438707"/>
    </source>
</evidence>